<dbReference type="EMBL" id="SNSC02000033">
    <property type="protein sequence ID" value="TID12802.1"/>
    <property type="molecule type" value="Genomic_DNA"/>
</dbReference>
<evidence type="ECO:0000313" key="1">
    <source>
        <dbReference type="EMBL" id="TID12802.1"/>
    </source>
</evidence>
<dbReference type="Proteomes" id="UP000298493">
    <property type="component" value="Unassembled WGS sequence"/>
</dbReference>
<dbReference type="AlphaFoldDB" id="A0A4Z1NEJ9"/>
<evidence type="ECO:0000313" key="2">
    <source>
        <dbReference type="Proteomes" id="UP000298493"/>
    </source>
</evidence>
<dbReference type="Gene3D" id="2.40.128.20">
    <property type="match status" value="1"/>
</dbReference>
<name>A0A4Z1NEJ9_9PEZI</name>
<proteinExistence type="predicted"/>
<dbReference type="InterPro" id="IPR012674">
    <property type="entry name" value="Calycin"/>
</dbReference>
<protein>
    <submittedName>
        <fullName evidence="1">Phenol acid carboxylase</fullName>
    </submittedName>
</protein>
<sequence>MSTTEELFNKDLNDLHLIYDYDVLVDGVHEKWKYEMWFFSFNRIVYKIHGGPMAGRSNFQTATYQCIRPGEIWQCNWLEETGTIVSLVLDIPNKKISTMLGFSKGHWENAKEAHGDKRNPEDLERWRKLARIGIQTDRHMLSEQADIHTVAKGKMDLEPIEEAWPTM</sequence>
<gene>
    <name evidence="1" type="ORF">E6O75_ATG09967</name>
</gene>
<accession>A0A4Z1NEJ9</accession>
<reference evidence="1 2" key="1">
    <citation type="submission" date="2019-04" db="EMBL/GenBank/DDBJ databases">
        <title>High contiguity whole genome sequence and gene annotation resource for two Venturia nashicola isolates.</title>
        <authorList>
            <person name="Prokchorchik M."/>
            <person name="Won K."/>
            <person name="Lee Y."/>
            <person name="Choi E.D."/>
            <person name="Segonzac C."/>
            <person name="Sohn K.H."/>
        </authorList>
    </citation>
    <scope>NUCLEOTIDE SEQUENCE [LARGE SCALE GENOMIC DNA]</scope>
    <source>
        <strain evidence="1 2">PRI2</strain>
    </source>
</reference>
<dbReference type="PANTHER" id="PTHR40087:SF1">
    <property type="entry name" value="PHENOLIC ACID DECARBOXYLASE PADC"/>
    <property type="match status" value="1"/>
</dbReference>
<dbReference type="InterPro" id="IPR008729">
    <property type="entry name" value="PA_de_COase"/>
</dbReference>
<dbReference type="SUPFAM" id="SSF50814">
    <property type="entry name" value="Lipocalins"/>
    <property type="match status" value="1"/>
</dbReference>
<organism evidence="1 2">
    <name type="scientific">Venturia nashicola</name>
    <dbReference type="NCBI Taxonomy" id="86259"/>
    <lineage>
        <taxon>Eukaryota</taxon>
        <taxon>Fungi</taxon>
        <taxon>Dikarya</taxon>
        <taxon>Ascomycota</taxon>
        <taxon>Pezizomycotina</taxon>
        <taxon>Dothideomycetes</taxon>
        <taxon>Pleosporomycetidae</taxon>
        <taxon>Venturiales</taxon>
        <taxon>Venturiaceae</taxon>
        <taxon>Venturia</taxon>
    </lineage>
</organism>
<comment type="caution">
    <text evidence="1">The sequence shown here is derived from an EMBL/GenBank/DDBJ whole genome shotgun (WGS) entry which is preliminary data.</text>
</comment>
<dbReference type="Pfam" id="PF05870">
    <property type="entry name" value="PA_decarbox"/>
    <property type="match status" value="1"/>
</dbReference>
<keyword evidence="2" id="KW-1185">Reference proteome</keyword>
<dbReference type="GO" id="GO:0016831">
    <property type="term" value="F:carboxy-lyase activity"/>
    <property type="evidence" value="ECO:0007669"/>
    <property type="project" value="InterPro"/>
</dbReference>
<dbReference type="PANTHER" id="PTHR40087">
    <property type="entry name" value="PHENOLIC ACID DECARBOXYLASE PADC"/>
    <property type="match status" value="1"/>
</dbReference>